<keyword evidence="9" id="KW-1185">Reference proteome</keyword>
<dbReference type="OrthoDB" id="9805807at2"/>
<dbReference type="GO" id="GO:0006535">
    <property type="term" value="P:cysteine biosynthetic process from serine"/>
    <property type="evidence" value="ECO:0007669"/>
    <property type="project" value="TreeGrafter"/>
</dbReference>
<dbReference type="PANTHER" id="PTHR43797">
    <property type="entry name" value="HOMOCYSTEINE/CYSTEINE SYNTHASE"/>
    <property type="match status" value="1"/>
</dbReference>
<comment type="caution">
    <text evidence="8">The sequence shown here is derived from an EMBL/GenBank/DDBJ whole genome shotgun (WGS) entry which is preliminary data.</text>
</comment>
<dbReference type="GO" id="GO:0003961">
    <property type="term" value="F:O-acetylhomoserine aminocarboxypropyltransferase activity"/>
    <property type="evidence" value="ECO:0007669"/>
    <property type="project" value="UniProtKB-EC"/>
</dbReference>
<dbReference type="FunFam" id="3.40.640.10:FF:000035">
    <property type="entry name" value="O-succinylhomoserine sulfhydrylase"/>
    <property type="match status" value="1"/>
</dbReference>
<dbReference type="EMBL" id="PDEA01000001">
    <property type="protein sequence ID" value="PEH89119.1"/>
    <property type="molecule type" value="Genomic_DNA"/>
</dbReference>
<organism evidence="8 9">
    <name type="scientific">Comamonas terrigena</name>
    <dbReference type="NCBI Taxonomy" id="32013"/>
    <lineage>
        <taxon>Bacteria</taxon>
        <taxon>Pseudomonadati</taxon>
        <taxon>Pseudomonadota</taxon>
        <taxon>Betaproteobacteria</taxon>
        <taxon>Burkholderiales</taxon>
        <taxon>Comamonadaceae</taxon>
        <taxon>Comamonas</taxon>
    </lineage>
</organism>
<dbReference type="GeneID" id="80801218"/>
<comment type="cofactor">
    <cofactor evidence="1 6">
        <name>pyridoxal 5'-phosphate</name>
        <dbReference type="ChEBI" id="CHEBI:597326"/>
    </cofactor>
</comment>
<name>A0A2A7UUS6_COMTR</name>
<feature type="region of interest" description="Disordered" evidence="7">
    <location>
        <begin position="1"/>
        <end position="20"/>
    </location>
</feature>
<dbReference type="Pfam" id="PF01053">
    <property type="entry name" value="Cys_Met_Meta_PP"/>
    <property type="match status" value="1"/>
</dbReference>
<evidence type="ECO:0000256" key="3">
    <source>
        <dbReference type="ARBA" id="ARBA00022679"/>
    </source>
</evidence>
<dbReference type="Gene3D" id="3.90.1150.10">
    <property type="entry name" value="Aspartate Aminotransferase, domain 1"/>
    <property type="match status" value="1"/>
</dbReference>
<dbReference type="InterPro" id="IPR054542">
    <property type="entry name" value="Cys_met_metab_PP"/>
</dbReference>
<evidence type="ECO:0000256" key="7">
    <source>
        <dbReference type="SAM" id="MobiDB-lite"/>
    </source>
</evidence>
<proteinExistence type="inferred from homology"/>
<keyword evidence="4 5" id="KW-0663">Pyridoxal phosphate</keyword>
<dbReference type="PIRSF" id="PIRSF001434">
    <property type="entry name" value="CGS"/>
    <property type="match status" value="1"/>
</dbReference>
<dbReference type="PROSITE" id="PS00868">
    <property type="entry name" value="CYS_MET_METAB_PP"/>
    <property type="match status" value="1"/>
</dbReference>
<dbReference type="STRING" id="1219032.GCA_001515545_01416"/>
<evidence type="ECO:0000313" key="8">
    <source>
        <dbReference type="EMBL" id="PEH89119.1"/>
    </source>
</evidence>
<dbReference type="RefSeq" id="WP_083520369.1">
    <property type="nucleotide sequence ID" value="NZ_PDEA01000001.1"/>
</dbReference>
<dbReference type="InterPro" id="IPR015421">
    <property type="entry name" value="PyrdxlP-dep_Trfase_major"/>
</dbReference>
<comment type="similarity">
    <text evidence="2 6">Belongs to the trans-sulfuration enzymes family.</text>
</comment>
<dbReference type="AlphaFoldDB" id="A0A2A7UUS6"/>
<dbReference type="PANTHER" id="PTHR43797:SF2">
    <property type="entry name" value="HOMOCYSTEINE_CYSTEINE SYNTHASE"/>
    <property type="match status" value="1"/>
</dbReference>
<feature type="compositionally biased region" description="Pro residues" evidence="7">
    <location>
        <begin position="11"/>
        <end position="20"/>
    </location>
</feature>
<evidence type="ECO:0000256" key="5">
    <source>
        <dbReference type="PIRSR" id="PIRSR001434-2"/>
    </source>
</evidence>
<evidence type="ECO:0000256" key="1">
    <source>
        <dbReference type="ARBA" id="ARBA00001933"/>
    </source>
</evidence>
<accession>A0A2A7UUS6</accession>
<sequence>MSTAPAQGRQPPAPVPAPTPAWQPDTVVLHAGYDGLQHQRSAAVPIYQTTSFLFEDAQHGAELFDLVQEGHIYARTGNPTQTVLEQRIARLEGGTAALAVASGMAAIDITLATLARAGDHVILASALYGGSHNLVVHVLQGRGIASTVVGRGDHDALRAAFTPQTKAVFLESVGNPSGDVADIAAIAALAHAQGVAVVVDNTSATPLLIRPLEHGADVVVHSATKYIGGHGTAMGGLIVDGGRFDWQARSDRYPQLTHPDPAFHQVVFTERYPDAPLVARARTVMLRNAGATLAAHSAFLLLQGLETLALRMERISSNTRAVLDFLQTQPQVARIHHVAHPGHPDHGHATQYLRGSLVPGLLSLELHGGRPAAQRFYDALQLFLRLVNIGDSKSLAAIPAETTHHLLPDAELARVGIAPGLVRLSIGIEHPHDLLADLGQALGHAQTATALPASTPDLELLQEPS</sequence>
<keyword evidence="3 8" id="KW-0808">Transferase</keyword>
<evidence type="ECO:0000313" key="9">
    <source>
        <dbReference type="Proteomes" id="UP000220246"/>
    </source>
</evidence>
<dbReference type="Gene3D" id="3.40.640.10">
    <property type="entry name" value="Type I PLP-dependent aspartate aminotransferase-like (Major domain)"/>
    <property type="match status" value="1"/>
</dbReference>
<dbReference type="GO" id="GO:0019346">
    <property type="term" value="P:transsulfuration"/>
    <property type="evidence" value="ECO:0007669"/>
    <property type="project" value="InterPro"/>
</dbReference>
<dbReference type="EC" id="2.5.1.49" evidence="8"/>
<dbReference type="SUPFAM" id="SSF53383">
    <property type="entry name" value="PLP-dependent transferases"/>
    <property type="match status" value="1"/>
</dbReference>
<dbReference type="Proteomes" id="UP000220246">
    <property type="component" value="Unassembled WGS sequence"/>
</dbReference>
<protein>
    <submittedName>
        <fullName evidence="8">O-acetylhomoserine aminocarboxypropyltransferase/cysteine synthase</fullName>
        <ecNumber evidence="8">2.5.1.49</ecNumber>
    </submittedName>
</protein>
<dbReference type="CDD" id="cd00614">
    <property type="entry name" value="CGS_like"/>
    <property type="match status" value="1"/>
</dbReference>
<dbReference type="NCBIfam" id="TIGR01326">
    <property type="entry name" value="OAH_OAS_sulfhy"/>
    <property type="match status" value="1"/>
</dbReference>
<gene>
    <name evidence="8" type="ORF">CRM82_11415</name>
</gene>
<dbReference type="InterPro" id="IPR015422">
    <property type="entry name" value="PyrdxlP-dep_Trfase_small"/>
</dbReference>
<dbReference type="GO" id="GO:0030170">
    <property type="term" value="F:pyridoxal phosphate binding"/>
    <property type="evidence" value="ECO:0007669"/>
    <property type="project" value="InterPro"/>
</dbReference>
<reference evidence="9" key="1">
    <citation type="submission" date="2017-09" db="EMBL/GenBank/DDBJ databases">
        <title>FDA dAtabase for Regulatory Grade micrObial Sequences (FDA-ARGOS): Supporting development and validation of Infectious Disease Dx tests.</title>
        <authorList>
            <person name="Minogue T."/>
            <person name="Wolcott M."/>
            <person name="Wasieloski L."/>
            <person name="Aguilar W."/>
            <person name="Moore D."/>
            <person name="Tallon L."/>
            <person name="Sadzewicz L."/>
            <person name="Ott S."/>
            <person name="Zhao X."/>
            <person name="Nagaraj S."/>
            <person name="Vavikolanu K."/>
            <person name="Aluvathingal J."/>
            <person name="Nadendla S."/>
            <person name="Sichtig H."/>
        </authorList>
    </citation>
    <scope>NUCLEOTIDE SEQUENCE [LARGE SCALE GENOMIC DNA]</scope>
    <source>
        <strain evidence="9">FDAARGOS_394</strain>
    </source>
</reference>
<evidence type="ECO:0000256" key="6">
    <source>
        <dbReference type="RuleBase" id="RU362118"/>
    </source>
</evidence>
<dbReference type="GO" id="GO:0005737">
    <property type="term" value="C:cytoplasm"/>
    <property type="evidence" value="ECO:0007669"/>
    <property type="project" value="TreeGrafter"/>
</dbReference>
<feature type="compositionally biased region" description="Low complexity" evidence="7">
    <location>
        <begin position="1"/>
        <end position="10"/>
    </location>
</feature>
<dbReference type="GO" id="GO:0004124">
    <property type="term" value="F:cysteine synthase activity"/>
    <property type="evidence" value="ECO:0007669"/>
    <property type="project" value="TreeGrafter"/>
</dbReference>
<feature type="modified residue" description="N6-(pyridoxal phosphate)lysine" evidence="5">
    <location>
        <position position="225"/>
    </location>
</feature>
<evidence type="ECO:0000256" key="2">
    <source>
        <dbReference type="ARBA" id="ARBA00009077"/>
    </source>
</evidence>
<dbReference type="InterPro" id="IPR000277">
    <property type="entry name" value="Cys/Met-Metab_PyrdxlP-dep_enz"/>
</dbReference>
<dbReference type="InterPro" id="IPR015424">
    <property type="entry name" value="PyrdxlP-dep_Trfase"/>
</dbReference>
<dbReference type="GO" id="GO:0071269">
    <property type="term" value="P:L-homocysteine biosynthetic process"/>
    <property type="evidence" value="ECO:0007669"/>
    <property type="project" value="TreeGrafter"/>
</dbReference>
<evidence type="ECO:0000256" key="4">
    <source>
        <dbReference type="ARBA" id="ARBA00022898"/>
    </source>
</evidence>
<dbReference type="InterPro" id="IPR006235">
    <property type="entry name" value="OAc-hSer/O-AcSer_sulfhydrylase"/>
</dbReference>